<keyword evidence="1" id="KW-0472">Membrane</keyword>
<protein>
    <submittedName>
        <fullName evidence="2">Uncharacterized protein</fullName>
    </submittedName>
</protein>
<keyword evidence="1" id="KW-1133">Transmembrane helix</keyword>
<dbReference type="AlphaFoldDB" id="A0A0F9QDF3"/>
<reference evidence="2" key="1">
    <citation type="journal article" date="2015" name="Nature">
        <title>Complex archaea that bridge the gap between prokaryotes and eukaryotes.</title>
        <authorList>
            <person name="Spang A."/>
            <person name="Saw J.H."/>
            <person name="Jorgensen S.L."/>
            <person name="Zaremba-Niedzwiedzka K."/>
            <person name="Martijn J."/>
            <person name="Lind A.E."/>
            <person name="van Eijk R."/>
            <person name="Schleper C."/>
            <person name="Guy L."/>
            <person name="Ettema T.J."/>
        </authorList>
    </citation>
    <scope>NUCLEOTIDE SEQUENCE</scope>
</reference>
<dbReference type="EMBL" id="LAZR01001697">
    <property type="protein sequence ID" value="KKN40579.1"/>
    <property type="molecule type" value="Genomic_DNA"/>
</dbReference>
<evidence type="ECO:0000256" key="1">
    <source>
        <dbReference type="SAM" id="Phobius"/>
    </source>
</evidence>
<feature type="transmembrane region" description="Helical" evidence="1">
    <location>
        <begin position="7"/>
        <end position="22"/>
    </location>
</feature>
<accession>A0A0F9QDF3</accession>
<sequence>MGIGKLILLWLFILSLGIYILQELKNETAWMIFWIALGLYLLLILFKYIRMIED</sequence>
<keyword evidence="1" id="KW-0812">Transmembrane</keyword>
<name>A0A0F9QDF3_9ZZZZ</name>
<feature type="transmembrane region" description="Helical" evidence="1">
    <location>
        <begin position="28"/>
        <end position="49"/>
    </location>
</feature>
<organism evidence="2">
    <name type="scientific">marine sediment metagenome</name>
    <dbReference type="NCBI Taxonomy" id="412755"/>
    <lineage>
        <taxon>unclassified sequences</taxon>
        <taxon>metagenomes</taxon>
        <taxon>ecological metagenomes</taxon>
    </lineage>
</organism>
<evidence type="ECO:0000313" key="2">
    <source>
        <dbReference type="EMBL" id="KKN40579.1"/>
    </source>
</evidence>
<proteinExistence type="predicted"/>
<comment type="caution">
    <text evidence="2">The sequence shown here is derived from an EMBL/GenBank/DDBJ whole genome shotgun (WGS) entry which is preliminary data.</text>
</comment>
<gene>
    <name evidence="2" type="ORF">LCGC14_0732150</name>
</gene>